<accession>A0A182X5G4</accession>
<evidence type="ECO:0000313" key="1">
    <source>
        <dbReference type="EnsemblMetazoa" id="AQUA005050-PA"/>
    </source>
</evidence>
<dbReference type="VEuPathDB" id="VectorBase:AQUA005050"/>
<sequence>MVKCTRIEMKSLPLDSLMSTSSIPLAFKSFDSSYKFYMAAIEHQIPIQLTSLSCGITLHHYPLEV</sequence>
<dbReference type="EnsemblMetazoa" id="AQUA005050-RA">
    <property type="protein sequence ID" value="AQUA005050-PA"/>
    <property type="gene ID" value="AQUA005050"/>
</dbReference>
<reference evidence="1" key="1">
    <citation type="submission" date="2020-05" db="UniProtKB">
        <authorList>
            <consortium name="EnsemblMetazoa"/>
        </authorList>
    </citation>
    <scope>IDENTIFICATION</scope>
    <source>
        <strain evidence="1">SANGQUA</strain>
    </source>
</reference>
<organism evidence="1 2">
    <name type="scientific">Anopheles quadriannulatus</name>
    <name type="common">Mosquito</name>
    <dbReference type="NCBI Taxonomy" id="34691"/>
    <lineage>
        <taxon>Eukaryota</taxon>
        <taxon>Metazoa</taxon>
        <taxon>Ecdysozoa</taxon>
        <taxon>Arthropoda</taxon>
        <taxon>Hexapoda</taxon>
        <taxon>Insecta</taxon>
        <taxon>Pterygota</taxon>
        <taxon>Neoptera</taxon>
        <taxon>Endopterygota</taxon>
        <taxon>Diptera</taxon>
        <taxon>Nematocera</taxon>
        <taxon>Culicoidea</taxon>
        <taxon>Culicidae</taxon>
        <taxon>Anophelinae</taxon>
        <taxon>Anopheles</taxon>
    </lineage>
</organism>
<keyword evidence="2" id="KW-1185">Reference proteome</keyword>
<dbReference type="AlphaFoldDB" id="A0A182X5G4"/>
<evidence type="ECO:0000313" key="2">
    <source>
        <dbReference type="Proteomes" id="UP000076407"/>
    </source>
</evidence>
<protein>
    <submittedName>
        <fullName evidence="1">Uncharacterized protein</fullName>
    </submittedName>
</protein>
<name>A0A182X5G4_ANOQN</name>
<proteinExistence type="predicted"/>
<dbReference type="Proteomes" id="UP000076407">
    <property type="component" value="Unassembled WGS sequence"/>
</dbReference>